<evidence type="ECO:0000256" key="1">
    <source>
        <dbReference type="ARBA" id="ARBA00004141"/>
    </source>
</evidence>
<dbReference type="Pfam" id="PF16913">
    <property type="entry name" value="PUNUT"/>
    <property type="match status" value="1"/>
</dbReference>
<feature type="transmembrane region" description="Helical" evidence="7">
    <location>
        <begin position="228"/>
        <end position="246"/>
    </location>
</feature>
<comment type="caution">
    <text evidence="7">Lacks conserved residue(s) required for the propagation of feature annotation.</text>
</comment>
<accession>R0IPA6</accession>
<keyword evidence="4 7" id="KW-0812">Transmembrane</keyword>
<sequence>LNLFQHFFFFFLLISLFHAKTQLQIKIKIEIIKKRFSKHKETKMSDGRVNADQQQQQDLVKAPVKRSLTLLITTYVCLFVGSVASSLLAKFYFVHGGSSRWVSTWVQSAGFPLLLTLIYFPRYVFKTTTRRPFTRFTRRLVIFSVLIGFVLGFNNFLFSWGTSYLPVSTSSLLLSTQLVFTLILSVLIVKQKVTFSNLNCVVLLTLSSVLLALGSSSDKPAGLTKSKYYIGFVSTIGAGLLFALYLPVTEKLYRTVYCYAMVMEVQLVMEFSATVFATIGMAFDGGFSEMVKEANHVFTKGPTVYWTVAIFANVVTWQLCFAATSGMVYLTSGITGGICMTALLAMNVIGGVVVYGDEFGGVKIVSTVLCIWGFSSYIYGMYMKSKNGEETEGEYTGVKTTEDGGDMEVEMGKVKDDVAAADDRV</sequence>
<protein>
    <recommendedName>
        <fullName evidence="7">Probable purine permease</fullName>
    </recommendedName>
</protein>
<feature type="transmembrane region" description="Helical" evidence="7">
    <location>
        <begin position="140"/>
        <end position="160"/>
    </location>
</feature>
<dbReference type="PANTHER" id="PTHR31376">
    <property type="entry name" value="OS09G0467300 PROTEIN-RELATED"/>
    <property type="match status" value="1"/>
</dbReference>
<dbReference type="SUPFAM" id="SSF103481">
    <property type="entry name" value="Multidrug resistance efflux transporter EmrE"/>
    <property type="match status" value="1"/>
</dbReference>
<feature type="transmembrane region" description="Helical" evidence="7">
    <location>
        <begin position="196"/>
        <end position="216"/>
    </location>
</feature>
<gene>
    <name evidence="8" type="ORF">CARUB_v10009226mg</name>
</gene>
<dbReference type="GO" id="GO:0005345">
    <property type="term" value="F:purine nucleobase transmembrane transporter activity"/>
    <property type="evidence" value="ECO:0007669"/>
    <property type="project" value="UniProtKB-UniRule"/>
</dbReference>
<dbReference type="InterPro" id="IPR030182">
    <property type="entry name" value="PUP_plant"/>
</dbReference>
<feature type="transmembrane region" description="Helical" evidence="7">
    <location>
        <begin position="258"/>
        <end position="283"/>
    </location>
</feature>
<dbReference type="InterPro" id="IPR037185">
    <property type="entry name" value="EmrE-like"/>
</dbReference>
<evidence type="ECO:0000256" key="6">
    <source>
        <dbReference type="ARBA" id="ARBA00023136"/>
    </source>
</evidence>
<dbReference type="KEGG" id="crb:17899947"/>
<feature type="transmembrane region" description="Helical" evidence="7">
    <location>
        <begin position="68"/>
        <end position="89"/>
    </location>
</feature>
<keyword evidence="9" id="KW-1185">Reference proteome</keyword>
<reference evidence="9" key="1">
    <citation type="journal article" date="2013" name="Nat. Genet.">
        <title>The Capsella rubella genome and the genomic consequences of rapid mating system evolution.</title>
        <authorList>
            <person name="Slotte T."/>
            <person name="Hazzouri K.M."/>
            <person name="Agren J.A."/>
            <person name="Koenig D."/>
            <person name="Maumus F."/>
            <person name="Guo Y.L."/>
            <person name="Steige K."/>
            <person name="Platts A.E."/>
            <person name="Escobar J.S."/>
            <person name="Newman L.K."/>
            <person name="Wang W."/>
            <person name="Mandakova T."/>
            <person name="Vello E."/>
            <person name="Smith L.M."/>
            <person name="Henz S.R."/>
            <person name="Steffen J."/>
            <person name="Takuno S."/>
            <person name="Brandvain Y."/>
            <person name="Coop G."/>
            <person name="Andolfatto P."/>
            <person name="Hu T.T."/>
            <person name="Blanchette M."/>
            <person name="Clark R.M."/>
            <person name="Quesneville H."/>
            <person name="Nordborg M."/>
            <person name="Gaut B.S."/>
            <person name="Lysak M.A."/>
            <person name="Jenkins J."/>
            <person name="Grimwood J."/>
            <person name="Chapman J."/>
            <person name="Prochnik S."/>
            <person name="Shu S."/>
            <person name="Rokhsar D."/>
            <person name="Schmutz J."/>
            <person name="Weigel D."/>
            <person name="Wright S.I."/>
        </authorList>
    </citation>
    <scope>NUCLEOTIDE SEQUENCE [LARGE SCALE GENOMIC DNA]</scope>
    <source>
        <strain evidence="9">cv. Monte Gargano</strain>
    </source>
</reference>
<dbReference type="EMBL" id="KB870805">
    <property type="protein sequence ID" value="EOA40500.1"/>
    <property type="molecule type" value="Genomic_DNA"/>
</dbReference>
<dbReference type="AlphaFoldDB" id="R0IPA6"/>
<keyword evidence="6 7" id="KW-0472">Membrane</keyword>
<dbReference type="PANTHER" id="PTHR31376:SF3">
    <property type="entry name" value="PURINE PERMEASE 4-RELATED"/>
    <property type="match status" value="1"/>
</dbReference>
<keyword evidence="5 7" id="KW-1133">Transmembrane helix</keyword>
<dbReference type="STRING" id="81985.R0IPA6"/>
<proteinExistence type="inferred from homology"/>
<feature type="transmembrane region" description="Helical" evidence="7">
    <location>
        <begin position="101"/>
        <end position="120"/>
    </location>
</feature>
<comment type="similarity">
    <text evidence="2 7">Belongs to the purine permeases (TC 2.A.7.14) family.</text>
</comment>
<dbReference type="eggNOG" id="ENOG502QVXU">
    <property type="taxonomic scope" value="Eukaryota"/>
</dbReference>
<feature type="transmembrane region" description="Helical" evidence="7">
    <location>
        <begin position="303"/>
        <end position="322"/>
    </location>
</feature>
<organism evidence="8 9">
    <name type="scientific">Capsella rubella</name>
    <dbReference type="NCBI Taxonomy" id="81985"/>
    <lineage>
        <taxon>Eukaryota</taxon>
        <taxon>Viridiplantae</taxon>
        <taxon>Streptophyta</taxon>
        <taxon>Embryophyta</taxon>
        <taxon>Tracheophyta</taxon>
        <taxon>Spermatophyta</taxon>
        <taxon>Magnoliopsida</taxon>
        <taxon>eudicotyledons</taxon>
        <taxon>Gunneridae</taxon>
        <taxon>Pentapetalae</taxon>
        <taxon>rosids</taxon>
        <taxon>malvids</taxon>
        <taxon>Brassicales</taxon>
        <taxon>Brassicaceae</taxon>
        <taxon>Camelineae</taxon>
        <taxon>Capsella</taxon>
    </lineage>
</organism>
<keyword evidence="3 7" id="KW-0813">Transport</keyword>
<evidence type="ECO:0000256" key="3">
    <source>
        <dbReference type="ARBA" id="ARBA00022448"/>
    </source>
</evidence>
<feature type="transmembrane region" description="Helical" evidence="7">
    <location>
        <begin position="172"/>
        <end position="189"/>
    </location>
</feature>
<dbReference type="OrthoDB" id="683622at2759"/>
<dbReference type="GO" id="GO:0015211">
    <property type="term" value="F:purine nucleoside transmembrane transporter activity"/>
    <property type="evidence" value="ECO:0007669"/>
    <property type="project" value="UniProtKB-UniRule"/>
</dbReference>
<evidence type="ECO:0000256" key="7">
    <source>
        <dbReference type="RuleBase" id="RU368015"/>
    </source>
</evidence>
<feature type="transmembrane region" description="Helical" evidence="7">
    <location>
        <begin position="361"/>
        <end position="379"/>
    </location>
</feature>
<name>R0IPA6_9BRAS</name>
<evidence type="ECO:0000313" key="9">
    <source>
        <dbReference type="Proteomes" id="UP000029121"/>
    </source>
</evidence>
<evidence type="ECO:0000256" key="5">
    <source>
        <dbReference type="ARBA" id="ARBA00022989"/>
    </source>
</evidence>
<comment type="subcellular location">
    <subcellularLocation>
        <location evidence="1 7">Membrane</location>
        <topology evidence="1 7">Multi-pass membrane protein</topology>
    </subcellularLocation>
</comment>
<evidence type="ECO:0000256" key="4">
    <source>
        <dbReference type="ARBA" id="ARBA00022692"/>
    </source>
</evidence>
<dbReference type="Proteomes" id="UP000029121">
    <property type="component" value="Unassembled WGS sequence"/>
</dbReference>
<evidence type="ECO:0000256" key="2">
    <source>
        <dbReference type="ARBA" id="ARBA00006213"/>
    </source>
</evidence>
<feature type="non-terminal residue" evidence="8">
    <location>
        <position position="1"/>
    </location>
</feature>
<dbReference type="GO" id="GO:0016020">
    <property type="term" value="C:membrane"/>
    <property type="evidence" value="ECO:0007669"/>
    <property type="project" value="UniProtKB-SubCell"/>
</dbReference>
<feature type="transmembrane region" description="Helical" evidence="7">
    <location>
        <begin position="334"/>
        <end position="355"/>
    </location>
</feature>
<evidence type="ECO:0000313" key="8">
    <source>
        <dbReference type="EMBL" id="EOA40500.1"/>
    </source>
</evidence>
<feature type="transmembrane region" description="Helical" evidence="7">
    <location>
        <begin position="6"/>
        <end position="25"/>
    </location>
</feature>